<dbReference type="SUPFAM" id="SSF57667">
    <property type="entry name" value="beta-beta-alpha zinc fingers"/>
    <property type="match status" value="3"/>
</dbReference>
<accession>A0A915A0G1</accession>
<feature type="domain" description="C2H2-type" evidence="16">
    <location>
        <begin position="97"/>
        <end position="125"/>
    </location>
</feature>
<comment type="subcellular location">
    <subcellularLocation>
        <location evidence="1 12 13">Nucleus</location>
    </subcellularLocation>
</comment>
<feature type="compositionally biased region" description="Basic and acidic residues" evidence="14">
    <location>
        <begin position="572"/>
        <end position="589"/>
    </location>
</feature>
<evidence type="ECO:0000256" key="13">
    <source>
        <dbReference type="RuleBase" id="RU000682"/>
    </source>
</evidence>
<protein>
    <submittedName>
        <fullName evidence="18">Zinc finger homeobox protein 3</fullName>
    </submittedName>
</protein>
<dbReference type="InterPro" id="IPR017970">
    <property type="entry name" value="Homeobox_CS"/>
</dbReference>
<evidence type="ECO:0000256" key="6">
    <source>
        <dbReference type="ARBA" id="ARBA00023015"/>
    </source>
</evidence>
<dbReference type="Pfam" id="PF00046">
    <property type="entry name" value="Homeodomain"/>
    <property type="match status" value="3"/>
</dbReference>
<dbReference type="Proteomes" id="UP000887569">
    <property type="component" value="Unplaced"/>
</dbReference>
<feature type="domain" description="C2H2-type" evidence="16">
    <location>
        <begin position="677"/>
        <end position="705"/>
    </location>
</feature>
<dbReference type="InterPro" id="IPR013087">
    <property type="entry name" value="Znf_C2H2_type"/>
</dbReference>
<reference evidence="18" key="1">
    <citation type="submission" date="2022-11" db="UniProtKB">
        <authorList>
            <consortium name="WormBaseParasite"/>
        </authorList>
    </citation>
    <scope>IDENTIFICATION</scope>
</reference>
<feature type="domain" description="C2H2-type" evidence="16">
    <location>
        <begin position="1025"/>
        <end position="1053"/>
    </location>
</feature>
<feature type="domain" description="C2H2-type" evidence="16">
    <location>
        <begin position="742"/>
        <end position="773"/>
    </location>
</feature>
<evidence type="ECO:0000256" key="5">
    <source>
        <dbReference type="ARBA" id="ARBA00022833"/>
    </source>
</evidence>
<keyword evidence="2" id="KW-0479">Metal-binding</keyword>
<evidence type="ECO:0000256" key="12">
    <source>
        <dbReference type="PROSITE-ProRule" id="PRU00108"/>
    </source>
</evidence>
<keyword evidence="9" id="KW-0804">Transcription</keyword>
<dbReference type="GO" id="GO:0000981">
    <property type="term" value="F:DNA-binding transcription factor activity, RNA polymerase II-specific"/>
    <property type="evidence" value="ECO:0007669"/>
    <property type="project" value="InterPro"/>
</dbReference>
<dbReference type="SMART" id="SM00355">
    <property type="entry name" value="ZnF_C2H2"/>
    <property type="match status" value="18"/>
</dbReference>
<evidence type="ECO:0000256" key="14">
    <source>
        <dbReference type="SAM" id="MobiDB-lite"/>
    </source>
</evidence>
<feature type="compositionally biased region" description="Basic and acidic residues" evidence="14">
    <location>
        <begin position="1072"/>
        <end position="1091"/>
    </location>
</feature>
<keyword evidence="5" id="KW-0862">Zinc</keyword>
<feature type="region of interest" description="Disordered" evidence="14">
    <location>
        <begin position="1284"/>
        <end position="1324"/>
    </location>
</feature>
<proteinExistence type="predicted"/>
<keyword evidence="4 11" id="KW-0863">Zinc-finger</keyword>
<keyword evidence="6" id="KW-0805">Transcription regulation</keyword>
<dbReference type="InterPro" id="IPR001356">
    <property type="entry name" value="HD"/>
</dbReference>
<keyword evidence="10 12" id="KW-0539">Nucleus</keyword>
<evidence type="ECO:0000256" key="4">
    <source>
        <dbReference type="ARBA" id="ARBA00022771"/>
    </source>
</evidence>
<dbReference type="CDD" id="cd00086">
    <property type="entry name" value="homeodomain"/>
    <property type="match status" value="3"/>
</dbReference>
<feature type="region of interest" description="Disordered" evidence="14">
    <location>
        <begin position="1634"/>
        <end position="1666"/>
    </location>
</feature>
<dbReference type="SMART" id="SM00451">
    <property type="entry name" value="ZnF_U1"/>
    <property type="match status" value="7"/>
</dbReference>
<feature type="compositionally biased region" description="Polar residues" evidence="14">
    <location>
        <begin position="1120"/>
        <end position="1139"/>
    </location>
</feature>
<evidence type="ECO:0000313" key="18">
    <source>
        <dbReference type="WBParaSite" id="PgB27X_g006_t04"/>
    </source>
</evidence>
<dbReference type="Gene3D" id="3.30.160.60">
    <property type="entry name" value="Classic Zinc Finger"/>
    <property type="match status" value="3"/>
</dbReference>
<dbReference type="GO" id="GO:0005634">
    <property type="term" value="C:nucleus"/>
    <property type="evidence" value="ECO:0007669"/>
    <property type="project" value="UniProtKB-SubCell"/>
</dbReference>
<evidence type="ECO:0000259" key="15">
    <source>
        <dbReference type="PROSITE" id="PS50071"/>
    </source>
</evidence>
<dbReference type="InterPro" id="IPR051968">
    <property type="entry name" value="ZnFinger_Homeobox_TR"/>
</dbReference>
<evidence type="ECO:0000259" key="16">
    <source>
        <dbReference type="PROSITE" id="PS50157"/>
    </source>
</evidence>
<dbReference type="InterPro" id="IPR036236">
    <property type="entry name" value="Znf_C2H2_sf"/>
</dbReference>
<feature type="compositionally biased region" description="Basic and acidic residues" evidence="14">
    <location>
        <begin position="1471"/>
        <end position="1485"/>
    </location>
</feature>
<dbReference type="PANTHER" id="PTHR45891:SF3">
    <property type="entry name" value="ZINC FINGER PROTEIN 2"/>
    <property type="match status" value="1"/>
</dbReference>
<dbReference type="GO" id="GO:0008270">
    <property type="term" value="F:zinc ion binding"/>
    <property type="evidence" value="ECO:0007669"/>
    <property type="project" value="UniProtKB-KW"/>
</dbReference>
<dbReference type="PROSITE" id="PS00027">
    <property type="entry name" value="HOMEOBOX_1"/>
    <property type="match status" value="1"/>
</dbReference>
<dbReference type="GO" id="GO:0000978">
    <property type="term" value="F:RNA polymerase II cis-regulatory region sequence-specific DNA binding"/>
    <property type="evidence" value="ECO:0007669"/>
    <property type="project" value="TreeGrafter"/>
</dbReference>
<dbReference type="SMART" id="SM00389">
    <property type="entry name" value="HOX"/>
    <property type="match status" value="3"/>
</dbReference>
<evidence type="ECO:0000256" key="1">
    <source>
        <dbReference type="ARBA" id="ARBA00004123"/>
    </source>
</evidence>
<keyword evidence="8 12" id="KW-0371">Homeobox</keyword>
<dbReference type="InterPro" id="IPR003604">
    <property type="entry name" value="Matrin/U1-like-C_Znf_C2H2"/>
</dbReference>
<feature type="DNA-binding region" description="Homeobox" evidence="12">
    <location>
        <begin position="1696"/>
        <end position="1755"/>
    </location>
</feature>
<evidence type="ECO:0000256" key="11">
    <source>
        <dbReference type="PROSITE-ProRule" id="PRU00042"/>
    </source>
</evidence>
<sequence>MRPASVPLNRITPTTNACNEPLNASVPFEGVYRQWGSVVVVSECGGVVDATAGEDSYLLGASRIERLILIGEHVVLQWSVLGADAQLPSVPDPSPHFFCLRCRLRFSTGSQLMDHVSAVHPSLQGLFPGDTSLLSFTTIVMCDSSVSFAEPIRETMQLGCAVISAGEVTPSSMEAEHIMQRNFVPAEFNARSLQHVPMNLTNGASTLSIIGAGELDAVASSSPLISAVALTARNSSKTLKCPKCNWHYKYHETLEIHMKEKHAENEVRCIYCVQGRAHPRLARGESYSCGYKPYRCELCKYSTTTKGNLSIHMQSDKHLHAVQEMPAILSGNCGTRCSELDSENTLQCLVCSNYSSDSVHDMVEHIEKDRSRPVIGDMSILHGVYQCNLCPYSTNLKANFQLHTRTDKHLQRVQMMNHVREGGSAGPSAAMYRLGNVKSAVQVRCRACQEILSCASALREHCEANTHVARVAQMSAANGQQEIVSPSSPQVLFECRQCSFETTHKMSAIEHMNCHAKLNDLSEVRSESQSSHPQAGAEERSLDAYSCEVDMNDAAYCCSSCDFLTKTKDELEEHSSSEHADGDGQRTEEQCPLCPSKSVQLRTHLAEEHKIAEQAIQRLLMGAASSSTLPDSTSDNNGSKGVDRHIYRFRCTQCCLAFRSEQRLASHSLYHAFRANMRCSQCERSFRSAELLRKHITHDHSNGKSGLSLPSTSCGNCDAGDLNEDECAESDDGKYNDPLRPFKCDLCRESFTQKQLLLAHYNSLNHLHRAKKILEQQPNNFHLSVQMLAALELPTSQQLGGGSQSYSSTSKPFKCNICKLGYGQGSTLDIHVRSVAHQSRLSKIAELVAQGELDPTKPLLEQPGTAHQKTIAELLPKGDIEQNGMEQHQQQSALAMLNMFGVAQLLSMASAGQTTSTNTQHVSSLANLATAGFPPAIIPTFGTLGQLPNLTELSAVSSSPVSDRTVQQAVDDERTPRSGVAFRKMLETYDFPGFDVVKQFNECVDERRGKLDALSDEALPEICRIECSQCSNSFSSIWVLKAHYEQVHNSMVPVDEVEKFAEKLRKVLDEVDERKTDEQSEAAKKRLRADEATTDAEDSTSRLSEEKYKPEVKRVKEEGGSNSSGSTPRPSTSKETPELSNQLAMMGMMGFPFMPNPFMPMIAPDFFANPLLGVQHNPAAIPHAVPSTSPAKRARTRITDEQLKILRQYFDINNSPSEKQIKEMSVKAQLPEKVIKHWFRNTLFKERQRDKDSPYNFNVPPQMSIDLDTYEKTGETKITSLKVETNSEDCKATPSKTQPESLSVASKANTPAGSSQLIASRNTQSSTNPFVPFLHDDKAITSLLQGIPQSNSVSGRRANRTRFTDFQLRTLQQFFDKQAYPKDDDLEVLSKKLQLSPRVIVVWFQNARQKARKIYENQPSSANDDRFMKTPGSNFQCKRCQLVFQRYYELIQHQQKLCYKDDCAAQQKDNKGVEENLSEDEKSILESENGIASSGNGGSGQTPNLSGALAQLIGAASSETGMDLNQADFLKLLTSSKPSQDSSLKLLQKLRDKKKAFYKRCPFCCLLFHSRESLVGHIPARHPEQLSSTPVNVDLLPDAEDVPTITTIASEDPATSLELSKLNGSSKKVEATPLDLSCSANGEGREDSVSMSPSYYHSDNEDNSDNVETCDQYNSSSPGAAGNATQSAVQRTAANSKRYRTHLTPLQVHVMKSVFAEYKTPSMSECDMLGAEIGLHKRVVQVWFQNARAKERKTRAYNGEDEMLRCTATRCEVCGIDYNHRLTLHDHIFTSEHLSKVKKLLRCETQPDAARIDANFTSENNGDKEDGHRIRMKAVRDRKIMKTTGISLQNAAANPLPQFPYNFIYGLQPGLAPMIYDPNVMGTPIPMLQIPESVMAQITTDMSAGRESTKFTQDGKTFQQLIAVLPLRDFQCAGSKDSEVGWACPQCTNVFQQEVLLKSHQRLICQNCDSVFKLIQTHYECRACSTKLGTQAEFKTHCEGAEHQEAREVFLGHAV</sequence>
<dbReference type="FunFam" id="1.10.10.60:FF:000080">
    <property type="entry name" value="Zinc finger homeobox protein 2"/>
    <property type="match status" value="1"/>
</dbReference>
<feature type="DNA-binding region" description="Homeobox" evidence="12">
    <location>
        <begin position="1356"/>
        <end position="1415"/>
    </location>
</feature>
<keyword evidence="7 12" id="KW-0238">DNA-binding</keyword>
<evidence type="ECO:0000313" key="17">
    <source>
        <dbReference type="Proteomes" id="UP000887569"/>
    </source>
</evidence>
<feature type="domain" description="Homeobox" evidence="15">
    <location>
        <begin position="1694"/>
        <end position="1754"/>
    </location>
</feature>
<dbReference type="InterPro" id="IPR009057">
    <property type="entry name" value="Homeodomain-like_sf"/>
</dbReference>
<dbReference type="Gene3D" id="1.10.10.60">
    <property type="entry name" value="Homeodomain-like"/>
    <property type="match status" value="3"/>
</dbReference>
<keyword evidence="3" id="KW-0677">Repeat</keyword>
<evidence type="ECO:0000256" key="7">
    <source>
        <dbReference type="ARBA" id="ARBA00023125"/>
    </source>
</evidence>
<dbReference type="FunFam" id="3.30.160.60:FF:000081">
    <property type="entry name" value="Zinc finger homeobox protein 4"/>
    <property type="match status" value="1"/>
</dbReference>
<evidence type="ECO:0000256" key="10">
    <source>
        <dbReference type="ARBA" id="ARBA00023242"/>
    </source>
</evidence>
<feature type="region of interest" description="Disordered" evidence="14">
    <location>
        <begin position="1471"/>
        <end position="1502"/>
    </location>
</feature>
<dbReference type="PROSITE" id="PS50157">
    <property type="entry name" value="ZINC_FINGER_C2H2_2"/>
    <property type="match status" value="6"/>
</dbReference>
<dbReference type="WBParaSite" id="PgB27X_g006_t04">
    <property type="protein sequence ID" value="PgB27X_g006_t04"/>
    <property type="gene ID" value="PgB27X_g006"/>
</dbReference>
<evidence type="ECO:0000256" key="2">
    <source>
        <dbReference type="ARBA" id="ARBA00022723"/>
    </source>
</evidence>
<keyword evidence="17" id="KW-1185">Reference proteome</keyword>
<feature type="compositionally biased region" description="Basic and acidic residues" evidence="14">
    <location>
        <begin position="1099"/>
        <end position="1119"/>
    </location>
</feature>
<evidence type="ECO:0000256" key="8">
    <source>
        <dbReference type="ARBA" id="ARBA00023155"/>
    </source>
</evidence>
<dbReference type="FunFam" id="1.10.10.60:FF:000064">
    <property type="entry name" value="Zinc finger homeobox protein 4"/>
    <property type="match status" value="1"/>
</dbReference>
<dbReference type="SUPFAM" id="SSF46689">
    <property type="entry name" value="Homeodomain-like"/>
    <property type="match status" value="3"/>
</dbReference>
<dbReference type="PANTHER" id="PTHR45891">
    <property type="entry name" value="ZINC FINGER HOMEOBOX PROTEIN"/>
    <property type="match status" value="1"/>
</dbReference>
<dbReference type="PROSITE" id="PS00028">
    <property type="entry name" value="ZINC_FINGER_C2H2_1"/>
    <property type="match status" value="10"/>
</dbReference>
<feature type="compositionally biased region" description="Polar residues" evidence="14">
    <location>
        <begin position="1294"/>
        <end position="1324"/>
    </location>
</feature>
<feature type="domain" description="Homeobox" evidence="15">
    <location>
        <begin position="1189"/>
        <end position="1249"/>
    </location>
</feature>
<feature type="DNA-binding region" description="Homeobox" evidence="12">
    <location>
        <begin position="1191"/>
        <end position="1250"/>
    </location>
</feature>
<dbReference type="PROSITE" id="PS50071">
    <property type="entry name" value="HOMEOBOX_2"/>
    <property type="match status" value="3"/>
</dbReference>
<name>A0A915A0G1_PARUN</name>
<feature type="region of interest" description="Disordered" evidence="14">
    <location>
        <begin position="572"/>
        <end position="591"/>
    </location>
</feature>
<feature type="domain" description="C2H2-type" evidence="16">
    <location>
        <begin position="294"/>
        <end position="325"/>
    </location>
</feature>
<organism evidence="17 18">
    <name type="scientific">Parascaris univalens</name>
    <name type="common">Nematode worm</name>
    <dbReference type="NCBI Taxonomy" id="6257"/>
    <lineage>
        <taxon>Eukaryota</taxon>
        <taxon>Metazoa</taxon>
        <taxon>Ecdysozoa</taxon>
        <taxon>Nematoda</taxon>
        <taxon>Chromadorea</taxon>
        <taxon>Rhabditida</taxon>
        <taxon>Spirurina</taxon>
        <taxon>Ascaridomorpha</taxon>
        <taxon>Ascaridoidea</taxon>
        <taxon>Ascarididae</taxon>
        <taxon>Parascaris</taxon>
    </lineage>
</organism>
<feature type="domain" description="C2H2-type" evidence="16">
    <location>
        <begin position="649"/>
        <end position="672"/>
    </location>
</feature>
<feature type="domain" description="Homeobox" evidence="15">
    <location>
        <begin position="1354"/>
        <end position="1414"/>
    </location>
</feature>
<evidence type="ECO:0000256" key="9">
    <source>
        <dbReference type="ARBA" id="ARBA00023163"/>
    </source>
</evidence>
<feature type="region of interest" description="Disordered" evidence="14">
    <location>
        <begin position="1072"/>
        <end position="1139"/>
    </location>
</feature>
<evidence type="ECO:0000256" key="3">
    <source>
        <dbReference type="ARBA" id="ARBA00022737"/>
    </source>
</evidence>